<dbReference type="AlphaFoldDB" id="A0A6C0CFL1"/>
<sequence>MLFGYNITIKQIIGYIILLYIALDTAVFLFNGIKHTGPGGCATDDWFGGPFILNNSKKPVQCSENVVTDGLNTIGKWRQYALKNDKSERLPYLYEAQVDKVVKDIKDNYIIEGFTPVQLLAYVIIPVVTIESIGFWLLSTQASKAEWTFWIVLITLIYTGLTTLVKETSDIDISPPSETSCLTYLTDKMGFITGDELQYNFMARKQDGKNCMIEGTFLGSPDGGIEPEDQPTIYRGDISSCSSSNLPLY</sequence>
<feature type="transmembrane region" description="Helical" evidence="1">
    <location>
        <begin position="119"/>
        <end position="138"/>
    </location>
</feature>
<keyword evidence="1" id="KW-0812">Transmembrane</keyword>
<organism evidence="2">
    <name type="scientific">viral metagenome</name>
    <dbReference type="NCBI Taxonomy" id="1070528"/>
    <lineage>
        <taxon>unclassified sequences</taxon>
        <taxon>metagenomes</taxon>
        <taxon>organismal metagenomes</taxon>
    </lineage>
</organism>
<evidence type="ECO:0000256" key="1">
    <source>
        <dbReference type="SAM" id="Phobius"/>
    </source>
</evidence>
<keyword evidence="1" id="KW-1133">Transmembrane helix</keyword>
<feature type="transmembrane region" description="Helical" evidence="1">
    <location>
        <begin position="147"/>
        <end position="165"/>
    </location>
</feature>
<accession>A0A6C0CFL1</accession>
<name>A0A6C0CFL1_9ZZZZ</name>
<dbReference type="EMBL" id="MN739396">
    <property type="protein sequence ID" value="QHT02630.1"/>
    <property type="molecule type" value="Genomic_DNA"/>
</dbReference>
<protein>
    <submittedName>
        <fullName evidence="2">Uncharacterized protein</fullName>
    </submittedName>
</protein>
<reference evidence="2" key="1">
    <citation type="journal article" date="2020" name="Nature">
        <title>Giant virus diversity and host interactions through global metagenomics.</title>
        <authorList>
            <person name="Schulz F."/>
            <person name="Roux S."/>
            <person name="Paez-Espino D."/>
            <person name="Jungbluth S."/>
            <person name="Walsh D.A."/>
            <person name="Denef V.J."/>
            <person name="McMahon K.D."/>
            <person name="Konstantinidis K.T."/>
            <person name="Eloe-Fadrosh E.A."/>
            <person name="Kyrpides N.C."/>
            <person name="Woyke T."/>
        </authorList>
    </citation>
    <scope>NUCLEOTIDE SEQUENCE</scope>
    <source>
        <strain evidence="2">GVMAG-M-3300020595-32</strain>
    </source>
</reference>
<evidence type="ECO:0000313" key="2">
    <source>
        <dbReference type="EMBL" id="QHT02630.1"/>
    </source>
</evidence>
<feature type="transmembrane region" description="Helical" evidence="1">
    <location>
        <begin position="12"/>
        <end position="30"/>
    </location>
</feature>
<keyword evidence="1" id="KW-0472">Membrane</keyword>
<proteinExistence type="predicted"/>